<evidence type="ECO:0000313" key="1">
    <source>
        <dbReference type="EMBL" id="SKC10850.1"/>
    </source>
</evidence>
<dbReference type="RefSeq" id="WP_079668274.1">
    <property type="nucleotide sequence ID" value="NZ_FUYZ01000016.1"/>
</dbReference>
<dbReference type="OrthoDB" id="767565at2"/>
<protein>
    <submittedName>
        <fullName evidence="1">Uncharacterized protein</fullName>
    </submittedName>
</protein>
<proteinExistence type="predicted"/>
<organism evidence="1 2">
    <name type="scientific">Soonwooa buanensis</name>
    <dbReference type="NCBI Taxonomy" id="619805"/>
    <lineage>
        <taxon>Bacteria</taxon>
        <taxon>Pseudomonadati</taxon>
        <taxon>Bacteroidota</taxon>
        <taxon>Flavobacteriia</taxon>
        <taxon>Flavobacteriales</taxon>
        <taxon>Weeksellaceae</taxon>
        <taxon>Chryseobacterium group</taxon>
        <taxon>Soonwooa</taxon>
    </lineage>
</organism>
<dbReference type="STRING" id="619805.SAMN05660477_03063"/>
<dbReference type="Proteomes" id="UP000191112">
    <property type="component" value="Unassembled WGS sequence"/>
</dbReference>
<keyword evidence="2" id="KW-1185">Reference proteome</keyword>
<dbReference type="AlphaFoldDB" id="A0A1T5GR92"/>
<dbReference type="EMBL" id="FUYZ01000016">
    <property type="protein sequence ID" value="SKC10850.1"/>
    <property type="molecule type" value="Genomic_DNA"/>
</dbReference>
<name>A0A1T5GR92_9FLAO</name>
<gene>
    <name evidence="1" type="ORF">SAMN05660477_03063</name>
</gene>
<accession>A0A1T5GR92</accession>
<sequence>MTENINSFLKFEIIWKDDDMFEVKINASNVKFYGETEVYDTSDSLSQFANKLIDFPKNEKIIFYELGSQNSFSYCSIRFYCIDNFGKIGVELNIEENVSTEYRTEEKSKVKLEIIVEPSAIDRFQKSLLNLATKQHGIAILYGKDNRPDI</sequence>
<reference evidence="1 2" key="1">
    <citation type="submission" date="2017-02" db="EMBL/GenBank/DDBJ databases">
        <authorList>
            <person name="Peterson S.W."/>
        </authorList>
    </citation>
    <scope>NUCLEOTIDE SEQUENCE [LARGE SCALE GENOMIC DNA]</scope>
    <source>
        <strain evidence="1 2">DSM 22323</strain>
    </source>
</reference>
<evidence type="ECO:0000313" key="2">
    <source>
        <dbReference type="Proteomes" id="UP000191112"/>
    </source>
</evidence>